<dbReference type="RefSeq" id="WP_231319775.1">
    <property type="nucleotide sequence ID" value="NZ_CP088156.1"/>
</dbReference>
<accession>A0ABY3R8T2</accession>
<dbReference type="EMBL" id="CP088156">
    <property type="protein sequence ID" value="UFZ03760.1"/>
    <property type="molecule type" value="Genomic_DNA"/>
</dbReference>
<protein>
    <submittedName>
        <fullName evidence="2">Uncharacterized protein</fullName>
    </submittedName>
</protein>
<keyword evidence="1" id="KW-0732">Signal</keyword>
<evidence type="ECO:0000256" key="1">
    <source>
        <dbReference type="SAM" id="SignalP"/>
    </source>
</evidence>
<gene>
    <name evidence="2" type="ORF">LQG66_31905</name>
</gene>
<reference evidence="2" key="1">
    <citation type="journal article" date="2024" name="Antonie Van Leeuwenhoek">
        <title>Bradyrhizobium ontarionense sp. nov., a novel bacterial symbiont isolated from Aeschynomene indica (Indian jointvetch), harbours photosynthesis, nitrogen fixation and nitrous oxide (N2O) reductase genes.</title>
        <authorList>
            <person name="Bromfield E.S.P."/>
            <person name="Cloutier S."/>
        </authorList>
    </citation>
    <scope>NUCLEOTIDE SEQUENCE</scope>
    <source>
        <strain evidence="2">A19</strain>
    </source>
</reference>
<keyword evidence="3" id="KW-1185">Reference proteome</keyword>
<proteinExistence type="predicted"/>
<feature type="chain" id="PRO_5046053502" evidence="1">
    <location>
        <begin position="30"/>
        <end position="97"/>
    </location>
</feature>
<evidence type="ECO:0000313" key="2">
    <source>
        <dbReference type="EMBL" id="UFZ03760.1"/>
    </source>
</evidence>
<sequence length="97" mass="10425">MSLTRISRTRISRISIGVALLLVAGQLPAAVGQTAGSATSSATKPSSATLSLQKLKDMKARWSANKPKLKACRQEVKAKGLAGDDRWFYIEDCMSKT</sequence>
<name>A0ABY3R8T2_9BRAD</name>
<dbReference type="Proteomes" id="UP001431010">
    <property type="component" value="Chromosome"/>
</dbReference>
<feature type="signal peptide" evidence="1">
    <location>
        <begin position="1"/>
        <end position="29"/>
    </location>
</feature>
<organism evidence="2 3">
    <name type="scientific">Bradyrhizobium ontarionense</name>
    <dbReference type="NCBI Taxonomy" id="2898149"/>
    <lineage>
        <taxon>Bacteria</taxon>
        <taxon>Pseudomonadati</taxon>
        <taxon>Pseudomonadota</taxon>
        <taxon>Alphaproteobacteria</taxon>
        <taxon>Hyphomicrobiales</taxon>
        <taxon>Nitrobacteraceae</taxon>
        <taxon>Bradyrhizobium</taxon>
    </lineage>
</organism>
<evidence type="ECO:0000313" key="3">
    <source>
        <dbReference type="Proteomes" id="UP001431010"/>
    </source>
</evidence>